<dbReference type="Pfam" id="PF13456">
    <property type="entry name" value="RVT_3"/>
    <property type="match status" value="1"/>
</dbReference>
<dbReference type="InterPro" id="IPR053151">
    <property type="entry name" value="RNase_H-like"/>
</dbReference>
<protein>
    <recommendedName>
        <fullName evidence="1">RNase H type-1 domain-containing protein</fullName>
    </recommendedName>
</protein>
<gene>
    <name evidence="2" type="ORF">QJS10_CPB15g00639</name>
</gene>
<evidence type="ECO:0000313" key="3">
    <source>
        <dbReference type="Proteomes" id="UP001180020"/>
    </source>
</evidence>
<reference evidence="2" key="1">
    <citation type="journal article" date="2023" name="Nat. Commun.">
        <title>Diploid and tetraploid genomes of Acorus and the evolution of monocots.</title>
        <authorList>
            <person name="Ma L."/>
            <person name="Liu K.W."/>
            <person name="Li Z."/>
            <person name="Hsiao Y.Y."/>
            <person name="Qi Y."/>
            <person name="Fu T."/>
            <person name="Tang G.D."/>
            <person name="Zhang D."/>
            <person name="Sun W.H."/>
            <person name="Liu D.K."/>
            <person name="Li Y."/>
            <person name="Chen G.Z."/>
            <person name="Liu X.D."/>
            <person name="Liao X.Y."/>
            <person name="Jiang Y.T."/>
            <person name="Yu X."/>
            <person name="Hao Y."/>
            <person name="Huang J."/>
            <person name="Zhao X.W."/>
            <person name="Ke S."/>
            <person name="Chen Y.Y."/>
            <person name="Wu W.L."/>
            <person name="Hsu J.L."/>
            <person name="Lin Y.F."/>
            <person name="Huang M.D."/>
            <person name="Li C.Y."/>
            <person name="Huang L."/>
            <person name="Wang Z.W."/>
            <person name="Zhao X."/>
            <person name="Zhong W.Y."/>
            <person name="Peng D.H."/>
            <person name="Ahmad S."/>
            <person name="Lan S."/>
            <person name="Zhang J.S."/>
            <person name="Tsai W.C."/>
            <person name="Van de Peer Y."/>
            <person name="Liu Z.J."/>
        </authorList>
    </citation>
    <scope>NUCLEOTIDE SEQUENCE</scope>
    <source>
        <strain evidence="2">CP</strain>
    </source>
</reference>
<dbReference type="Gene3D" id="3.30.420.10">
    <property type="entry name" value="Ribonuclease H-like superfamily/Ribonuclease H"/>
    <property type="match status" value="1"/>
</dbReference>
<accession>A0AAV9D606</accession>
<proteinExistence type="predicted"/>
<dbReference type="AlphaFoldDB" id="A0AAV9D606"/>
<organism evidence="2 3">
    <name type="scientific">Acorus calamus</name>
    <name type="common">Sweet flag</name>
    <dbReference type="NCBI Taxonomy" id="4465"/>
    <lineage>
        <taxon>Eukaryota</taxon>
        <taxon>Viridiplantae</taxon>
        <taxon>Streptophyta</taxon>
        <taxon>Embryophyta</taxon>
        <taxon>Tracheophyta</taxon>
        <taxon>Spermatophyta</taxon>
        <taxon>Magnoliopsida</taxon>
        <taxon>Liliopsida</taxon>
        <taxon>Acoraceae</taxon>
        <taxon>Acorus</taxon>
    </lineage>
</organism>
<dbReference type="PANTHER" id="PTHR47723:SF23">
    <property type="entry name" value="REVERSE TRANSCRIPTASE-LIKE PROTEIN"/>
    <property type="match status" value="1"/>
</dbReference>
<reference evidence="2" key="2">
    <citation type="submission" date="2023-06" db="EMBL/GenBank/DDBJ databases">
        <authorList>
            <person name="Ma L."/>
            <person name="Liu K.-W."/>
            <person name="Li Z."/>
            <person name="Hsiao Y.-Y."/>
            <person name="Qi Y."/>
            <person name="Fu T."/>
            <person name="Tang G."/>
            <person name="Zhang D."/>
            <person name="Sun W.-H."/>
            <person name="Liu D.-K."/>
            <person name="Li Y."/>
            <person name="Chen G.-Z."/>
            <person name="Liu X.-D."/>
            <person name="Liao X.-Y."/>
            <person name="Jiang Y.-T."/>
            <person name="Yu X."/>
            <person name="Hao Y."/>
            <person name="Huang J."/>
            <person name="Zhao X.-W."/>
            <person name="Ke S."/>
            <person name="Chen Y.-Y."/>
            <person name="Wu W.-L."/>
            <person name="Hsu J.-L."/>
            <person name="Lin Y.-F."/>
            <person name="Huang M.-D."/>
            <person name="Li C.-Y."/>
            <person name="Huang L."/>
            <person name="Wang Z.-W."/>
            <person name="Zhao X."/>
            <person name="Zhong W.-Y."/>
            <person name="Peng D.-H."/>
            <person name="Ahmad S."/>
            <person name="Lan S."/>
            <person name="Zhang J.-S."/>
            <person name="Tsai W.-C."/>
            <person name="Van De Peer Y."/>
            <person name="Liu Z.-J."/>
        </authorList>
    </citation>
    <scope>NUCLEOTIDE SEQUENCE</scope>
    <source>
        <strain evidence="2">CP</strain>
        <tissue evidence="2">Leaves</tissue>
    </source>
</reference>
<feature type="domain" description="RNase H type-1" evidence="1">
    <location>
        <begin position="53"/>
        <end position="132"/>
    </location>
</feature>
<comment type="caution">
    <text evidence="2">The sequence shown here is derived from an EMBL/GenBank/DDBJ whole genome shotgun (WGS) entry which is preliminary data.</text>
</comment>
<name>A0AAV9D606_ACOCL</name>
<dbReference type="InterPro" id="IPR044730">
    <property type="entry name" value="RNase_H-like_dom_plant"/>
</dbReference>
<dbReference type="GO" id="GO:0004523">
    <property type="term" value="F:RNA-DNA hybrid ribonuclease activity"/>
    <property type="evidence" value="ECO:0007669"/>
    <property type="project" value="InterPro"/>
</dbReference>
<dbReference type="SUPFAM" id="SSF53098">
    <property type="entry name" value="Ribonuclease H-like"/>
    <property type="match status" value="1"/>
</dbReference>
<dbReference type="Proteomes" id="UP001180020">
    <property type="component" value="Unassembled WGS sequence"/>
</dbReference>
<dbReference type="InterPro" id="IPR012337">
    <property type="entry name" value="RNaseH-like_sf"/>
</dbReference>
<dbReference type="CDD" id="cd06222">
    <property type="entry name" value="RNase_H_like"/>
    <property type="match status" value="1"/>
</dbReference>
<dbReference type="InterPro" id="IPR036397">
    <property type="entry name" value="RNaseH_sf"/>
</dbReference>
<keyword evidence="3" id="KW-1185">Reference proteome</keyword>
<sequence length="234" mass="26183">MSGGDIKQLIPMRWQQSGRKYGVKNPSSDEGEATTCVLEGIVVQSLRELINILELKGILEGIKLAARRHSSRLWIEGDSQTAICWINGRGSPPWQAIKTLAAIKHLLPLFLEWKASHIRRETNCPADLLASWRKQDGEECPAARQLWSIIASILNIRCNFQSVEELYMGAAKDVVRDDKKQGYHLFAHASGCMDNERLRKGLGLQHHGCEEGGYDGRGHSHQEVMKARGECMIG</sequence>
<evidence type="ECO:0000313" key="2">
    <source>
        <dbReference type="EMBL" id="KAK1296336.1"/>
    </source>
</evidence>
<dbReference type="GO" id="GO:0003676">
    <property type="term" value="F:nucleic acid binding"/>
    <property type="evidence" value="ECO:0007669"/>
    <property type="project" value="InterPro"/>
</dbReference>
<dbReference type="PANTHER" id="PTHR47723">
    <property type="entry name" value="OS05G0353850 PROTEIN"/>
    <property type="match status" value="1"/>
</dbReference>
<dbReference type="InterPro" id="IPR002156">
    <property type="entry name" value="RNaseH_domain"/>
</dbReference>
<evidence type="ECO:0000259" key="1">
    <source>
        <dbReference type="Pfam" id="PF13456"/>
    </source>
</evidence>
<dbReference type="EMBL" id="JAUJYO010000015">
    <property type="protein sequence ID" value="KAK1296336.1"/>
    <property type="molecule type" value="Genomic_DNA"/>
</dbReference>